<evidence type="ECO:0000256" key="2">
    <source>
        <dbReference type="ARBA" id="ARBA00022801"/>
    </source>
</evidence>
<evidence type="ECO:0000259" key="4">
    <source>
        <dbReference type="Pfam" id="PF00135"/>
    </source>
</evidence>
<evidence type="ECO:0000313" key="5">
    <source>
        <dbReference type="EMBL" id="MDR6532185.1"/>
    </source>
</evidence>
<keyword evidence="6" id="KW-1185">Reference proteome</keyword>
<dbReference type="PANTHER" id="PTHR11559">
    <property type="entry name" value="CARBOXYLESTERASE"/>
    <property type="match status" value="1"/>
</dbReference>
<dbReference type="InterPro" id="IPR002018">
    <property type="entry name" value="CarbesteraseB"/>
</dbReference>
<feature type="chain" id="PRO_5044987567" description="Carboxylic ester hydrolase" evidence="3">
    <location>
        <begin position="26"/>
        <end position="498"/>
    </location>
</feature>
<gene>
    <name evidence="5" type="ORF">J2800_002941</name>
</gene>
<comment type="similarity">
    <text evidence="1 3">Belongs to the type-B carboxylesterase/lipase family.</text>
</comment>
<dbReference type="EMBL" id="JAVDRL010000008">
    <property type="protein sequence ID" value="MDR6532185.1"/>
    <property type="molecule type" value="Genomic_DNA"/>
</dbReference>
<dbReference type="Proteomes" id="UP001262754">
    <property type="component" value="Unassembled WGS sequence"/>
</dbReference>
<dbReference type="Gene3D" id="3.40.50.1820">
    <property type="entry name" value="alpha/beta hydrolase"/>
    <property type="match status" value="1"/>
</dbReference>
<evidence type="ECO:0000256" key="3">
    <source>
        <dbReference type="RuleBase" id="RU361235"/>
    </source>
</evidence>
<dbReference type="InterPro" id="IPR029058">
    <property type="entry name" value="AB_hydrolase_fold"/>
</dbReference>
<evidence type="ECO:0000256" key="1">
    <source>
        <dbReference type="ARBA" id="ARBA00005964"/>
    </source>
</evidence>
<dbReference type="InterPro" id="IPR019826">
    <property type="entry name" value="Carboxylesterase_B_AS"/>
</dbReference>
<keyword evidence="2 3" id="KW-0378">Hydrolase</keyword>
<dbReference type="Pfam" id="PF00135">
    <property type="entry name" value="COesterase"/>
    <property type="match status" value="2"/>
</dbReference>
<proteinExistence type="inferred from homology"/>
<dbReference type="SUPFAM" id="SSF53474">
    <property type="entry name" value="alpha/beta-Hydrolases"/>
    <property type="match status" value="1"/>
</dbReference>
<dbReference type="RefSeq" id="WP_310032594.1">
    <property type="nucleotide sequence ID" value="NZ_JAVDRL010000008.1"/>
</dbReference>
<evidence type="ECO:0000313" key="6">
    <source>
        <dbReference type="Proteomes" id="UP001262754"/>
    </source>
</evidence>
<keyword evidence="3" id="KW-0732">Signal</keyword>
<reference evidence="5 6" key="1">
    <citation type="submission" date="2023-07" db="EMBL/GenBank/DDBJ databases">
        <title>Sorghum-associated microbial communities from plants grown in Nebraska, USA.</title>
        <authorList>
            <person name="Schachtman D."/>
        </authorList>
    </citation>
    <scope>NUCLEOTIDE SEQUENCE [LARGE SCALE GENOMIC DNA]</scope>
    <source>
        <strain evidence="5 6">DS2154</strain>
    </source>
</reference>
<name>A0ABU1N275_9CAUL</name>
<feature type="signal peptide" evidence="3">
    <location>
        <begin position="1"/>
        <end position="25"/>
    </location>
</feature>
<organism evidence="5 6">
    <name type="scientific">Caulobacter rhizosphaerae</name>
    <dbReference type="NCBI Taxonomy" id="2010972"/>
    <lineage>
        <taxon>Bacteria</taxon>
        <taxon>Pseudomonadati</taxon>
        <taxon>Pseudomonadota</taxon>
        <taxon>Alphaproteobacteria</taxon>
        <taxon>Caulobacterales</taxon>
        <taxon>Caulobacteraceae</taxon>
        <taxon>Caulobacter</taxon>
    </lineage>
</organism>
<dbReference type="GO" id="GO:0016787">
    <property type="term" value="F:hydrolase activity"/>
    <property type="evidence" value="ECO:0007669"/>
    <property type="project" value="UniProtKB-KW"/>
</dbReference>
<comment type="caution">
    <text evidence="5">The sequence shown here is derived from an EMBL/GenBank/DDBJ whole genome shotgun (WGS) entry which is preliminary data.</text>
</comment>
<dbReference type="PROSITE" id="PS00122">
    <property type="entry name" value="CARBOXYLESTERASE_B_1"/>
    <property type="match status" value="1"/>
</dbReference>
<sequence length="498" mass="51527">MPSPDGRAVALAVLLAFGAAGTTFASDGVEVTVTGGAIHGEARGAGAVFRGVPFAVPPIGDRRWKPPAAVPPWTGTRDATASGPPCLQRSYGWNAKDAADSREDCLYLDVRTPALRPAKPLPVMVWIHGGANRAGSARGTVESSLVDQGVVLVSIQYRLGAFGFLSHPGLTAEGRGASGNYALMDQIAALRWVRDNIARFGGDPGNVTLFGHSAGGQDVGLLMLAPEARGLFHKAIEQSGAAGFGLPPRSLAENEVLGQALGRALGAKDLDGLRAASGPAVLDAAEGLKPPIADDGFVWLQAVVDGAVIREPPAATLAAGRQARVPLIIGNSARELSLYGGAANASAWVKANYQDPDQALRLYGIGARGAASDETADQIAADTGFRCPATWVAARHVAIGQRTWRYELAVAAPGAGPVRHGSELPFVFDTPPAGATPAAWPPLQAYWTNFARTGDPNGPGLTPWPAQTAAVEAIAFTPSGPRTTKDDRGALCRLLPRP</sequence>
<dbReference type="EC" id="3.1.1.-" evidence="3"/>
<protein>
    <recommendedName>
        <fullName evidence="3">Carboxylic ester hydrolase</fullName>
        <ecNumber evidence="3">3.1.1.-</ecNumber>
    </recommendedName>
</protein>
<feature type="domain" description="Carboxylesterase type B" evidence="4">
    <location>
        <begin position="30"/>
        <end position="338"/>
    </location>
</feature>
<dbReference type="InterPro" id="IPR050309">
    <property type="entry name" value="Type-B_Carboxylest/Lipase"/>
</dbReference>
<feature type="domain" description="Carboxylesterase type B" evidence="4">
    <location>
        <begin position="371"/>
        <end position="469"/>
    </location>
</feature>
<accession>A0ABU1N275</accession>